<keyword evidence="3" id="KW-1185">Reference proteome</keyword>
<dbReference type="AlphaFoldDB" id="A0A8J5MBF4"/>
<feature type="compositionally biased region" description="Low complexity" evidence="1">
    <location>
        <begin position="211"/>
        <end position="222"/>
    </location>
</feature>
<feature type="region of interest" description="Disordered" evidence="1">
    <location>
        <begin position="195"/>
        <end position="222"/>
    </location>
</feature>
<protein>
    <submittedName>
        <fullName evidence="2">Uncharacterized protein</fullName>
    </submittedName>
</protein>
<organism evidence="2 3">
    <name type="scientific">Phytophthora aleatoria</name>
    <dbReference type="NCBI Taxonomy" id="2496075"/>
    <lineage>
        <taxon>Eukaryota</taxon>
        <taxon>Sar</taxon>
        <taxon>Stramenopiles</taxon>
        <taxon>Oomycota</taxon>
        <taxon>Peronosporomycetes</taxon>
        <taxon>Peronosporales</taxon>
        <taxon>Peronosporaceae</taxon>
        <taxon>Phytophthora</taxon>
    </lineage>
</organism>
<evidence type="ECO:0000256" key="1">
    <source>
        <dbReference type="SAM" id="MobiDB-lite"/>
    </source>
</evidence>
<evidence type="ECO:0000313" key="2">
    <source>
        <dbReference type="EMBL" id="KAG6976306.1"/>
    </source>
</evidence>
<gene>
    <name evidence="2" type="ORF">JG688_00001491</name>
</gene>
<feature type="region of interest" description="Disordered" evidence="1">
    <location>
        <begin position="260"/>
        <end position="280"/>
    </location>
</feature>
<proteinExistence type="predicted"/>
<dbReference type="EMBL" id="JAENGY010000034">
    <property type="protein sequence ID" value="KAG6976306.1"/>
    <property type="molecule type" value="Genomic_DNA"/>
</dbReference>
<accession>A0A8J5MBF4</accession>
<evidence type="ECO:0000313" key="3">
    <source>
        <dbReference type="Proteomes" id="UP000709295"/>
    </source>
</evidence>
<feature type="region of interest" description="Disordered" evidence="1">
    <location>
        <begin position="1"/>
        <end position="20"/>
    </location>
</feature>
<comment type="caution">
    <text evidence="2">The sequence shown here is derived from an EMBL/GenBank/DDBJ whole genome shotgun (WGS) entry which is preliminary data.</text>
</comment>
<name>A0A8J5MBF4_9STRA</name>
<reference evidence="2" key="1">
    <citation type="submission" date="2021-01" db="EMBL/GenBank/DDBJ databases">
        <title>Phytophthora aleatoria, a newly-described species from Pinus radiata is distinct from Phytophthora cactorum isolates based on comparative genomics.</title>
        <authorList>
            <person name="Mcdougal R."/>
            <person name="Panda P."/>
            <person name="Williams N."/>
            <person name="Studholme D.J."/>
        </authorList>
    </citation>
    <scope>NUCLEOTIDE SEQUENCE</scope>
    <source>
        <strain evidence="2">NZFS 4037</strain>
    </source>
</reference>
<dbReference type="Proteomes" id="UP000709295">
    <property type="component" value="Unassembled WGS sequence"/>
</dbReference>
<sequence length="330" mass="36818">MDDAPPKKKNKQPSYTIREKRGAVRRIQEVGVEEVAREPLCARGTVRWRWQKTDKLLRFTGHATSKTMKGQRRKETFPDVSAIVTFKKDKRRDEVALSTQSIMEYMWQLEPDWVTNNMADKRSGLLALQRIHGFTSQKPQTTKKSTEELEQTCAKFALDFRRTYAEYEPSDILNVDETAINVDMTPARIWAGRGRRDTPRMRNTSKHAGAGKKPAAGKAAGKQPVGMVASKTVFKKSVTMAAGKKTSLFEPLIEALRSSDEGIAGEAPPTSPPTTSTNISKSVIAPSNIGANITNYVRGTPNIGSDSGWEFWPSFNIVVDIEGWSSFYSN</sequence>